<dbReference type="EMBL" id="CADCTC010000287">
    <property type="protein sequence ID" value="CAA9299323.1"/>
    <property type="molecule type" value="Genomic_DNA"/>
</dbReference>
<evidence type="ECO:0000313" key="1">
    <source>
        <dbReference type="EMBL" id="CAA9299323.1"/>
    </source>
</evidence>
<name>A0A6J4K9L5_9CHLR</name>
<accession>A0A6J4K9L5</accession>
<proteinExistence type="predicted"/>
<reference evidence="1" key="1">
    <citation type="submission" date="2020-02" db="EMBL/GenBank/DDBJ databases">
        <authorList>
            <person name="Meier V. D."/>
        </authorList>
    </citation>
    <scope>NUCLEOTIDE SEQUENCE</scope>
    <source>
        <strain evidence="1">AVDCRST_MAG77</strain>
    </source>
</reference>
<dbReference type="AlphaFoldDB" id="A0A6J4K9L5"/>
<dbReference type="InterPro" id="IPR024623">
    <property type="entry name" value="YtxH"/>
</dbReference>
<organism evidence="1">
    <name type="scientific">uncultured Chloroflexota bacterium</name>
    <dbReference type="NCBI Taxonomy" id="166587"/>
    <lineage>
        <taxon>Bacteria</taxon>
        <taxon>Bacillati</taxon>
        <taxon>Chloroflexota</taxon>
        <taxon>environmental samples</taxon>
    </lineage>
</organism>
<protein>
    <recommendedName>
        <fullName evidence="2">YtxH domain-containing protein</fullName>
    </recommendedName>
</protein>
<evidence type="ECO:0008006" key="2">
    <source>
        <dbReference type="Google" id="ProtNLM"/>
    </source>
</evidence>
<gene>
    <name evidence="1" type="ORF">AVDCRST_MAG77-5487</name>
</gene>
<sequence length="86" mass="8901">MKSSSPWFVAGLVAGTLAGAAAALLYAPSSGRDTIAALRAHFRRASEEAREAGVRAESDILQRYKSIRTASMASAPGATSLAPRVP</sequence>
<dbReference type="Pfam" id="PF12732">
    <property type="entry name" value="YtxH"/>
    <property type="match status" value="1"/>
</dbReference>